<sequence>MKRYIALLRGINVGKAKRVPMADLRALMEALGHAGVRTLLNSGNAVFDARAGTAASHAKKLRAAILEKTGVDCEVIVKTAADLAAAIAEHPLRRHAEDDARMQVMFVQEASTLAELKPLEAADWAPEAFAVGQHAAWMWCASGIIESRVAKAVGKVLKERGTARNWATVEKLQAMVAAEA</sequence>
<reference evidence="1" key="1">
    <citation type="submission" date="2021-11" db="EMBL/GenBank/DDBJ databases">
        <title>BS-T2-15 a new species belonging to the Comamonadaceae family isolated from the soil of a French oak forest.</title>
        <authorList>
            <person name="Mieszkin S."/>
            <person name="Alain K."/>
        </authorList>
    </citation>
    <scope>NUCLEOTIDE SEQUENCE</scope>
    <source>
        <strain evidence="1">BS-T2-15</strain>
    </source>
</reference>
<protein>
    <submittedName>
        <fullName evidence="1">DUF1697 domain-containing protein</fullName>
    </submittedName>
</protein>
<dbReference type="SUPFAM" id="SSF160379">
    <property type="entry name" value="SP0830-like"/>
    <property type="match status" value="1"/>
</dbReference>
<proteinExistence type="predicted"/>
<dbReference type="Pfam" id="PF08002">
    <property type="entry name" value="DUF1697"/>
    <property type="match status" value="1"/>
</dbReference>
<name>A0A9X2BXC8_9BURK</name>
<dbReference type="PIRSF" id="PIRSF008502">
    <property type="entry name" value="UCP008502"/>
    <property type="match status" value="1"/>
</dbReference>
<dbReference type="Proteomes" id="UP001139353">
    <property type="component" value="Unassembled WGS sequence"/>
</dbReference>
<organism evidence="1 2">
    <name type="scientific">Scleromatobacter humisilvae</name>
    <dbReference type="NCBI Taxonomy" id="2897159"/>
    <lineage>
        <taxon>Bacteria</taxon>
        <taxon>Pseudomonadati</taxon>
        <taxon>Pseudomonadota</taxon>
        <taxon>Betaproteobacteria</taxon>
        <taxon>Burkholderiales</taxon>
        <taxon>Sphaerotilaceae</taxon>
        <taxon>Scleromatobacter</taxon>
    </lineage>
</organism>
<dbReference type="AlphaFoldDB" id="A0A9X2BXC8"/>
<gene>
    <name evidence="1" type="ORF">LPC04_01805</name>
</gene>
<dbReference type="InterPro" id="IPR012545">
    <property type="entry name" value="DUF1697"/>
</dbReference>
<dbReference type="PANTHER" id="PTHR36439:SF1">
    <property type="entry name" value="DUF1697 DOMAIN-CONTAINING PROTEIN"/>
    <property type="match status" value="1"/>
</dbReference>
<dbReference type="PANTHER" id="PTHR36439">
    <property type="entry name" value="BLL4334 PROTEIN"/>
    <property type="match status" value="1"/>
</dbReference>
<dbReference type="RefSeq" id="WP_275680468.1">
    <property type="nucleotide sequence ID" value="NZ_JAJLJH010000001.1"/>
</dbReference>
<dbReference type="EMBL" id="JAJLJH010000001">
    <property type="protein sequence ID" value="MCK9684438.1"/>
    <property type="molecule type" value="Genomic_DNA"/>
</dbReference>
<evidence type="ECO:0000313" key="2">
    <source>
        <dbReference type="Proteomes" id="UP001139353"/>
    </source>
</evidence>
<dbReference type="Gene3D" id="3.30.70.1280">
    <property type="entry name" value="SP0830-like domains"/>
    <property type="match status" value="1"/>
</dbReference>
<evidence type="ECO:0000313" key="1">
    <source>
        <dbReference type="EMBL" id="MCK9684438.1"/>
    </source>
</evidence>
<comment type="caution">
    <text evidence="1">The sequence shown here is derived from an EMBL/GenBank/DDBJ whole genome shotgun (WGS) entry which is preliminary data.</text>
</comment>
<accession>A0A9X2BXC8</accession>
<keyword evidence="2" id="KW-1185">Reference proteome</keyword>